<reference evidence="4 5" key="1">
    <citation type="journal article" date="2018" name="Mol. Biol. Evol.">
        <title>Broad Genomic Sampling Reveals a Smut Pathogenic Ancestry of the Fungal Clade Ustilaginomycotina.</title>
        <authorList>
            <person name="Kijpornyongpan T."/>
            <person name="Mondo S.J."/>
            <person name="Barry K."/>
            <person name="Sandor L."/>
            <person name="Lee J."/>
            <person name="Lipzen A."/>
            <person name="Pangilinan J."/>
            <person name="LaButti K."/>
            <person name="Hainaut M."/>
            <person name="Henrissat B."/>
            <person name="Grigoriev I.V."/>
            <person name="Spatafora J.W."/>
            <person name="Aime M.C."/>
        </authorList>
    </citation>
    <scope>NUCLEOTIDE SEQUENCE [LARGE SCALE GENOMIC DNA]</scope>
    <source>
        <strain evidence="4 5">MCA 4658</strain>
    </source>
</reference>
<sequence length="196" mass="21359">MHDMYAWRVLKLKRGRDGLSGPGDWEIDQGCEDDGEKAGGRAVLRAIEKTGASDVLVIVSRWYGGTMLGPIRFEHIENCATEALRQFLDDEALVPLRKQLGDLDSEVLNLRARSSTSSSQTATPSTLAATASPTSRKVAPTYADLTKEKAERLISARRKQVEMLKRKLSQGSSTNPSPANLDNLDAAQRALAVLPP</sequence>
<evidence type="ECO:0000313" key="4">
    <source>
        <dbReference type="EMBL" id="PWN41004.1"/>
    </source>
</evidence>
<dbReference type="Proteomes" id="UP000245783">
    <property type="component" value="Unassembled WGS sequence"/>
</dbReference>
<evidence type="ECO:0000256" key="2">
    <source>
        <dbReference type="SAM" id="MobiDB-lite"/>
    </source>
</evidence>
<evidence type="ECO:0000256" key="1">
    <source>
        <dbReference type="ARBA" id="ARBA00007665"/>
    </source>
</evidence>
<dbReference type="Pfam" id="PF01205">
    <property type="entry name" value="Impact_N"/>
    <property type="match status" value="1"/>
</dbReference>
<name>A0A316VUS2_9BASI</name>
<proteinExistence type="inferred from homology"/>
<dbReference type="InParanoid" id="A0A316VUS2"/>
<evidence type="ECO:0000259" key="3">
    <source>
        <dbReference type="Pfam" id="PF01205"/>
    </source>
</evidence>
<dbReference type="STRING" id="1522189.A0A316VUS2"/>
<keyword evidence="5" id="KW-1185">Reference proteome</keyword>
<dbReference type="PANTHER" id="PTHR16301:SF25">
    <property type="entry name" value="PROTEIN IMPACT"/>
    <property type="match status" value="1"/>
</dbReference>
<dbReference type="InterPro" id="IPR020568">
    <property type="entry name" value="Ribosomal_Su5_D2-typ_SF"/>
</dbReference>
<dbReference type="RefSeq" id="XP_025368164.1">
    <property type="nucleotide sequence ID" value="XM_025511963.1"/>
</dbReference>
<evidence type="ECO:0000313" key="5">
    <source>
        <dbReference type="Proteomes" id="UP000245783"/>
    </source>
</evidence>
<dbReference type="GO" id="GO:0006446">
    <property type="term" value="P:regulation of translational initiation"/>
    <property type="evidence" value="ECO:0007669"/>
    <property type="project" value="TreeGrafter"/>
</dbReference>
<comment type="similarity">
    <text evidence="1">Belongs to the IMPACT family.</text>
</comment>
<gene>
    <name evidence="4" type="ORF">IE81DRAFT_292537</name>
</gene>
<dbReference type="InterPro" id="IPR036956">
    <property type="entry name" value="Impact_N_sf"/>
</dbReference>
<dbReference type="OrthoDB" id="69641at2759"/>
<dbReference type="AlphaFoldDB" id="A0A316VUS2"/>
<dbReference type="GeneID" id="37033833"/>
<dbReference type="InterPro" id="IPR001498">
    <property type="entry name" value="Impact_N"/>
</dbReference>
<dbReference type="InterPro" id="IPR023582">
    <property type="entry name" value="Impact"/>
</dbReference>
<protein>
    <recommendedName>
        <fullName evidence="3">Impact N-terminal domain-containing protein</fullName>
    </recommendedName>
</protein>
<feature type="compositionally biased region" description="Low complexity" evidence="2">
    <location>
        <begin position="112"/>
        <end position="135"/>
    </location>
</feature>
<dbReference type="GO" id="GO:0140469">
    <property type="term" value="P:GCN2-mediated signaling"/>
    <property type="evidence" value="ECO:0007669"/>
    <property type="project" value="TreeGrafter"/>
</dbReference>
<dbReference type="SUPFAM" id="SSF54211">
    <property type="entry name" value="Ribosomal protein S5 domain 2-like"/>
    <property type="match status" value="1"/>
</dbReference>
<accession>A0A316VUS2</accession>
<dbReference type="EMBL" id="KZ819401">
    <property type="protein sequence ID" value="PWN41004.1"/>
    <property type="molecule type" value="Genomic_DNA"/>
</dbReference>
<feature type="domain" description="Impact N-terminal" evidence="3">
    <location>
        <begin position="2"/>
        <end position="84"/>
    </location>
</feature>
<dbReference type="Gene3D" id="3.30.230.30">
    <property type="entry name" value="Impact, N-terminal domain"/>
    <property type="match status" value="1"/>
</dbReference>
<organism evidence="4 5">
    <name type="scientific">Ceraceosorus guamensis</name>
    <dbReference type="NCBI Taxonomy" id="1522189"/>
    <lineage>
        <taxon>Eukaryota</taxon>
        <taxon>Fungi</taxon>
        <taxon>Dikarya</taxon>
        <taxon>Basidiomycota</taxon>
        <taxon>Ustilaginomycotina</taxon>
        <taxon>Exobasidiomycetes</taxon>
        <taxon>Ceraceosorales</taxon>
        <taxon>Ceraceosoraceae</taxon>
        <taxon>Ceraceosorus</taxon>
    </lineage>
</organism>
<dbReference type="PANTHER" id="PTHR16301">
    <property type="entry name" value="IMPACT-RELATED"/>
    <property type="match status" value="1"/>
</dbReference>
<dbReference type="GO" id="GO:0005737">
    <property type="term" value="C:cytoplasm"/>
    <property type="evidence" value="ECO:0007669"/>
    <property type="project" value="TreeGrafter"/>
</dbReference>
<feature type="region of interest" description="Disordered" evidence="2">
    <location>
        <begin position="112"/>
        <end position="139"/>
    </location>
</feature>